<sequence>MVACGRRSPVLALLMVGGLLVVDVAGIVDKEQLRVIREGNGNHESLASEGQVEEAGDQDTEAFLAALLRLEKILNHTHGCDKRLQELWRDVTIRRLTLERLEEDIFHLMDKYAKVQAEDPTTDECPEPFAARGGGCFYYPHGEKNTWAGARYSCVRLGGDLAHPDDLPSFKKYVKTIASGDWGYFFLGGKTDPKLEFPAFRWLDGRSIAGENMYSELFSFSSDFCLAMEAHNRFKIKAKHCDNHKRWYICEIKVKNKTLTPGGDDPAVQV</sequence>
<dbReference type="SMART" id="SM00034">
    <property type="entry name" value="CLECT"/>
    <property type="match status" value="1"/>
</dbReference>
<dbReference type="EMBL" id="JAHLQT010039184">
    <property type="protein sequence ID" value="KAG7156278.1"/>
    <property type="molecule type" value="Genomic_DNA"/>
</dbReference>
<keyword evidence="4" id="KW-1185">Reference proteome</keyword>
<dbReference type="PANTHER" id="PTHR22803">
    <property type="entry name" value="MANNOSE, PHOSPHOLIPASE, LECTIN RECEPTOR RELATED"/>
    <property type="match status" value="1"/>
</dbReference>
<name>A0A8J5MLV6_HOMAM</name>
<dbReference type="InterPro" id="IPR001304">
    <property type="entry name" value="C-type_lectin-like"/>
</dbReference>
<accession>A0A8J5MLV6</accession>
<evidence type="ECO:0000313" key="3">
    <source>
        <dbReference type="EMBL" id="KAG7156278.1"/>
    </source>
</evidence>
<feature type="chain" id="PRO_5035243981" evidence="1">
    <location>
        <begin position="27"/>
        <end position="270"/>
    </location>
</feature>
<reference evidence="3" key="1">
    <citation type="journal article" date="2021" name="Sci. Adv.">
        <title>The American lobster genome reveals insights on longevity, neural, and immune adaptations.</title>
        <authorList>
            <person name="Polinski J.M."/>
            <person name="Zimin A.V."/>
            <person name="Clark K.F."/>
            <person name="Kohn A.B."/>
            <person name="Sadowski N."/>
            <person name="Timp W."/>
            <person name="Ptitsyn A."/>
            <person name="Khanna P."/>
            <person name="Romanova D.Y."/>
            <person name="Williams P."/>
            <person name="Greenwood S.J."/>
            <person name="Moroz L.L."/>
            <person name="Walt D.R."/>
            <person name="Bodnar A.G."/>
        </authorList>
    </citation>
    <scope>NUCLEOTIDE SEQUENCE</scope>
    <source>
        <strain evidence="3">GMGI-L3</strain>
    </source>
</reference>
<evidence type="ECO:0000313" key="4">
    <source>
        <dbReference type="Proteomes" id="UP000747542"/>
    </source>
</evidence>
<evidence type="ECO:0000256" key="1">
    <source>
        <dbReference type="SAM" id="SignalP"/>
    </source>
</evidence>
<organism evidence="3 4">
    <name type="scientific">Homarus americanus</name>
    <name type="common">American lobster</name>
    <dbReference type="NCBI Taxonomy" id="6706"/>
    <lineage>
        <taxon>Eukaryota</taxon>
        <taxon>Metazoa</taxon>
        <taxon>Ecdysozoa</taxon>
        <taxon>Arthropoda</taxon>
        <taxon>Crustacea</taxon>
        <taxon>Multicrustacea</taxon>
        <taxon>Malacostraca</taxon>
        <taxon>Eumalacostraca</taxon>
        <taxon>Eucarida</taxon>
        <taxon>Decapoda</taxon>
        <taxon>Pleocyemata</taxon>
        <taxon>Astacidea</taxon>
        <taxon>Nephropoidea</taxon>
        <taxon>Nephropidae</taxon>
        <taxon>Homarus</taxon>
    </lineage>
</organism>
<proteinExistence type="predicted"/>
<protein>
    <submittedName>
        <fullName evidence="3">Putative Lectin C-type domain-containing protein 10</fullName>
    </submittedName>
</protein>
<feature type="domain" description="C-type lectin" evidence="2">
    <location>
        <begin position="125"/>
        <end position="251"/>
    </location>
</feature>
<dbReference type="CDD" id="cd00037">
    <property type="entry name" value="CLECT"/>
    <property type="match status" value="1"/>
</dbReference>
<dbReference type="Proteomes" id="UP000747542">
    <property type="component" value="Unassembled WGS sequence"/>
</dbReference>
<feature type="signal peptide" evidence="1">
    <location>
        <begin position="1"/>
        <end position="26"/>
    </location>
</feature>
<evidence type="ECO:0000259" key="2">
    <source>
        <dbReference type="SMART" id="SM00034"/>
    </source>
</evidence>
<gene>
    <name evidence="3" type="ORF">Hamer_G005998</name>
</gene>
<dbReference type="AlphaFoldDB" id="A0A8J5MLV6"/>
<dbReference type="OrthoDB" id="6355822at2759"/>
<dbReference type="InterPro" id="IPR050111">
    <property type="entry name" value="C-type_lectin/snaclec_domain"/>
</dbReference>
<keyword evidence="1" id="KW-0732">Signal</keyword>
<dbReference type="Pfam" id="PF00059">
    <property type="entry name" value="Lectin_C"/>
    <property type="match status" value="1"/>
</dbReference>
<comment type="caution">
    <text evidence="3">The sequence shown here is derived from an EMBL/GenBank/DDBJ whole genome shotgun (WGS) entry which is preliminary data.</text>
</comment>